<protein>
    <submittedName>
        <fullName evidence="7">Phytoene desaturase</fullName>
    </submittedName>
</protein>
<dbReference type="AlphaFoldDB" id="A0A4Y8L9J5"/>
<organism evidence="7 8">
    <name type="scientific">Jeotgalibacillus salarius</name>
    <dbReference type="NCBI Taxonomy" id="546023"/>
    <lineage>
        <taxon>Bacteria</taxon>
        <taxon>Bacillati</taxon>
        <taxon>Bacillota</taxon>
        <taxon>Bacilli</taxon>
        <taxon>Bacillales</taxon>
        <taxon>Caryophanaceae</taxon>
        <taxon>Jeotgalibacillus</taxon>
    </lineage>
</organism>
<comment type="pathway">
    <text evidence="1 5">Carotenoid biosynthesis.</text>
</comment>
<dbReference type="PANTHER" id="PTHR43734">
    <property type="entry name" value="PHYTOENE DESATURASE"/>
    <property type="match status" value="1"/>
</dbReference>
<sequence length="492" mass="55808">MRVSIIGGGIGGMMSALLLNKKGFEVTLFEKEKKLGGRLAYHIHGDYKIDKGPTIVLLPEMLQSLLKEAGVSEEEYELISCDPLYDLHFADGTIYTKYRDKQAQMEEINRVFPGEEAGYLEFMSDMEKRFNEGKPRFLEQSFLKRWDAIQPATLNSLRKLKAFKSVSRQLHNYFQDDRLKTAYALQTLYIGGNPFQTPGIYSLVSYSEHEHGIYYMKGGYAKLAEVLEKKMIEENIRIVKEANIEKISIASGRAEGVLYNSKYEQTDAVVLNGDFPIAEKLINKQGRQYQPSSGCVLIYIGADGLYDNRKMHQFYLSENFEKNMNQIFKERVIPEDPSYYVFNPSIIDETLAPKGKSALYVLVPVPSEIDEDWESVKYSLKEKVLESMERSGFESLRERAEWIDIRTPEEAKQEGLYTGGSFGIAPALFQSGPFRPQFQPYPELENVFATGASTHPGGGVPIVMQGAKLLADGMDRKFYRRERSADGTGKSV</sequence>
<dbReference type="OrthoDB" id="9814556at2"/>
<evidence type="ECO:0000313" key="8">
    <source>
        <dbReference type="Proteomes" id="UP000297776"/>
    </source>
</evidence>
<dbReference type="Proteomes" id="UP000297776">
    <property type="component" value="Unassembled WGS sequence"/>
</dbReference>
<dbReference type="EMBL" id="SORX01000011">
    <property type="protein sequence ID" value="TFD99263.1"/>
    <property type="molecule type" value="Genomic_DNA"/>
</dbReference>
<dbReference type="Pfam" id="PF01593">
    <property type="entry name" value="Amino_oxidase"/>
    <property type="match status" value="1"/>
</dbReference>
<comment type="similarity">
    <text evidence="4">Belongs to the carotenoid/retinoid oxidoreductase family. CrtN subfamily.</text>
</comment>
<reference evidence="7 8" key="1">
    <citation type="submission" date="2019-03" db="EMBL/GenBank/DDBJ databases">
        <authorList>
            <person name="Yang Y."/>
        </authorList>
    </citation>
    <scope>NUCLEOTIDE SEQUENCE [LARGE SCALE GENOMIC DNA]</scope>
    <source>
        <strain evidence="7 8">ASL-1</strain>
    </source>
</reference>
<dbReference type="PRINTS" id="PR00419">
    <property type="entry name" value="ADXRDTASE"/>
</dbReference>
<dbReference type="PANTHER" id="PTHR43734:SF1">
    <property type="entry name" value="PHYTOENE DESATURASE"/>
    <property type="match status" value="1"/>
</dbReference>
<evidence type="ECO:0000256" key="1">
    <source>
        <dbReference type="ARBA" id="ARBA00004829"/>
    </source>
</evidence>
<dbReference type="GO" id="GO:0016491">
    <property type="term" value="F:oxidoreductase activity"/>
    <property type="evidence" value="ECO:0007669"/>
    <property type="project" value="UniProtKB-KW"/>
</dbReference>
<dbReference type="RefSeq" id="WP_134382585.1">
    <property type="nucleotide sequence ID" value="NZ_SORX01000011.1"/>
</dbReference>
<proteinExistence type="inferred from homology"/>
<evidence type="ECO:0000256" key="3">
    <source>
        <dbReference type="ARBA" id="ARBA00023002"/>
    </source>
</evidence>
<dbReference type="NCBIfam" id="TIGR02734">
    <property type="entry name" value="crtI_fam"/>
    <property type="match status" value="1"/>
</dbReference>
<dbReference type="Gene3D" id="3.50.50.60">
    <property type="entry name" value="FAD/NAD(P)-binding domain"/>
    <property type="match status" value="2"/>
</dbReference>
<dbReference type="GO" id="GO:0016117">
    <property type="term" value="P:carotenoid biosynthetic process"/>
    <property type="evidence" value="ECO:0007669"/>
    <property type="project" value="UniProtKB-KW"/>
</dbReference>
<accession>A0A4Y8L9J5</accession>
<feature type="domain" description="Amine oxidase" evidence="6">
    <location>
        <begin position="10"/>
        <end position="461"/>
    </location>
</feature>
<evidence type="ECO:0000256" key="4">
    <source>
        <dbReference type="ARBA" id="ARBA00038322"/>
    </source>
</evidence>
<evidence type="ECO:0000256" key="5">
    <source>
        <dbReference type="RuleBase" id="RU362075"/>
    </source>
</evidence>
<dbReference type="InterPro" id="IPR014105">
    <property type="entry name" value="Carotenoid/retinoid_OxRdtase"/>
</dbReference>
<gene>
    <name evidence="7" type="primary">crtI</name>
    <name evidence="7" type="ORF">E2626_14890</name>
</gene>
<name>A0A4Y8L9J5_9BACL</name>
<dbReference type="SUPFAM" id="SSF51905">
    <property type="entry name" value="FAD/NAD(P)-binding domain"/>
    <property type="match status" value="1"/>
</dbReference>
<dbReference type="InterPro" id="IPR002937">
    <property type="entry name" value="Amino_oxidase"/>
</dbReference>
<evidence type="ECO:0000259" key="6">
    <source>
        <dbReference type="Pfam" id="PF01593"/>
    </source>
</evidence>
<keyword evidence="8" id="KW-1185">Reference proteome</keyword>
<keyword evidence="3 5" id="KW-0560">Oxidoreductase</keyword>
<evidence type="ECO:0000256" key="2">
    <source>
        <dbReference type="ARBA" id="ARBA00022746"/>
    </source>
</evidence>
<dbReference type="InterPro" id="IPR036188">
    <property type="entry name" value="FAD/NAD-bd_sf"/>
</dbReference>
<comment type="caution">
    <text evidence="7">The sequence shown here is derived from an EMBL/GenBank/DDBJ whole genome shotgun (WGS) entry which is preliminary data.</text>
</comment>
<evidence type="ECO:0000313" key="7">
    <source>
        <dbReference type="EMBL" id="TFD99263.1"/>
    </source>
</evidence>
<keyword evidence="2 5" id="KW-0125">Carotenoid biosynthesis</keyword>